<protein>
    <submittedName>
        <fullName evidence="1">Uncharacterized protein</fullName>
    </submittedName>
</protein>
<gene>
    <name evidence="1" type="ORF">LCGC14_0805810</name>
</gene>
<dbReference type="AlphaFoldDB" id="A0A0F9Q897"/>
<dbReference type="EMBL" id="LAZR01002194">
    <property type="protein sequence ID" value="KKN33242.1"/>
    <property type="molecule type" value="Genomic_DNA"/>
</dbReference>
<organism evidence="1">
    <name type="scientific">marine sediment metagenome</name>
    <dbReference type="NCBI Taxonomy" id="412755"/>
    <lineage>
        <taxon>unclassified sequences</taxon>
        <taxon>metagenomes</taxon>
        <taxon>ecological metagenomes</taxon>
    </lineage>
</organism>
<evidence type="ECO:0000313" key="1">
    <source>
        <dbReference type="EMBL" id="KKN33242.1"/>
    </source>
</evidence>
<reference evidence="1" key="1">
    <citation type="journal article" date="2015" name="Nature">
        <title>Complex archaea that bridge the gap between prokaryotes and eukaryotes.</title>
        <authorList>
            <person name="Spang A."/>
            <person name="Saw J.H."/>
            <person name="Jorgensen S.L."/>
            <person name="Zaremba-Niedzwiedzka K."/>
            <person name="Martijn J."/>
            <person name="Lind A.E."/>
            <person name="van Eijk R."/>
            <person name="Schleper C."/>
            <person name="Guy L."/>
            <person name="Ettema T.J."/>
        </authorList>
    </citation>
    <scope>NUCLEOTIDE SEQUENCE</scope>
</reference>
<proteinExistence type="predicted"/>
<name>A0A0F9Q897_9ZZZZ</name>
<accession>A0A0F9Q897</accession>
<sequence>MKTNKPLLIVALATFFIINMAAFALKKVLDEWGYDELLVRKMSLYKALIKEIRYIRWIYCCKTVQE</sequence>
<comment type="caution">
    <text evidence="1">The sequence shown here is derived from an EMBL/GenBank/DDBJ whole genome shotgun (WGS) entry which is preliminary data.</text>
</comment>